<proteinExistence type="inferred from homology"/>
<evidence type="ECO:0000256" key="4">
    <source>
        <dbReference type="ARBA" id="ARBA00023027"/>
    </source>
</evidence>
<dbReference type="PANTHER" id="PTHR42986:SF1">
    <property type="entry name" value="BENZALDEHYDE DEHYDROGENASE YFMT"/>
    <property type="match status" value="1"/>
</dbReference>
<dbReference type="RefSeq" id="WP_071976017.1">
    <property type="nucleotide sequence ID" value="NZ_CP065424.1"/>
</dbReference>
<dbReference type="FunFam" id="3.40.605.10:FF:000007">
    <property type="entry name" value="NAD/NADP-dependent betaine aldehyde dehydrogenase"/>
    <property type="match status" value="1"/>
</dbReference>
<evidence type="ECO:0000256" key="6">
    <source>
        <dbReference type="ARBA" id="ARBA00050596"/>
    </source>
</evidence>
<keyword evidence="4" id="KW-0520">NAD</keyword>
<feature type="domain" description="Aldehyde dehydrogenase" evidence="11">
    <location>
        <begin position="16"/>
        <end position="471"/>
    </location>
</feature>
<dbReference type="PANTHER" id="PTHR42986">
    <property type="entry name" value="BENZALDEHYDE DEHYDROGENASE YFMT"/>
    <property type="match status" value="1"/>
</dbReference>
<comment type="pathway">
    <text evidence="5">Aromatic compound metabolism; naphthalene degradation.</text>
</comment>
<dbReference type="FunFam" id="3.40.309.10:FF:000010">
    <property type="entry name" value="Gamma-aminobutyraldehyde dehydrogenase"/>
    <property type="match status" value="1"/>
</dbReference>
<evidence type="ECO:0000256" key="7">
    <source>
        <dbReference type="ARBA" id="ARBA00066992"/>
    </source>
</evidence>
<dbReference type="EC" id="1.2.1.65" evidence="7"/>
<evidence type="ECO:0000256" key="5">
    <source>
        <dbReference type="ARBA" id="ARBA00035632"/>
    </source>
</evidence>
<evidence type="ECO:0000256" key="3">
    <source>
        <dbReference type="ARBA" id="ARBA00023002"/>
    </source>
</evidence>
<dbReference type="PROSITE" id="PS00070">
    <property type="entry name" value="ALDEHYDE_DEHYDR_CYS"/>
    <property type="match status" value="1"/>
</dbReference>
<keyword evidence="13" id="KW-1185">Reference proteome</keyword>
<dbReference type="InterPro" id="IPR015590">
    <property type="entry name" value="Aldehyde_DH_dom"/>
</dbReference>
<evidence type="ECO:0000256" key="2">
    <source>
        <dbReference type="ARBA" id="ARBA00022797"/>
    </source>
</evidence>
<keyword evidence="3 10" id="KW-0560">Oxidoreductase</keyword>
<dbReference type="AlphaFoldDB" id="A0A8E2I622"/>
<dbReference type="Gene3D" id="3.40.309.10">
    <property type="entry name" value="Aldehyde Dehydrogenase, Chain A, domain 2"/>
    <property type="match status" value="1"/>
</dbReference>
<evidence type="ECO:0000256" key="9">
    <source>
        <dbReference type="PROSITE-ProRule" id="PRU10007"/>
    </source>
</evidence>
<name>A0A8E2I622_9BACI</name>
<keyword evidence="2" id="KW-0058">Aromatic hydrocarbons catabolism</keyword>
<comment type="similarity">
    <text evidence="1 10">Belongs to the aldehyde dehydrogenase family.</text>
</comment>
<evidence type="ECO:0000256" key="10">
    <source>
        <dbReference type="RuleBase" id="RU003345"/>
    </source>
</evidence>
<dbReference type="InterPro" id="IPR016160">
    <property type="entry name" value="Ald_DH_CS_CYS"/>
</dbReference>
<dbReference type="Proteomes" id="UP000189761">
    <property type="component" value="Unassembled WGS sequence"/>
</dbReference>
<evidence type="ECO:0000256" key="8">
    <source>
        <dbReference type="ARBA" id="ARBA00070319"/>
    </source>
</evidence>
<protein>
    <recommendedName>
        <fullName evidence="8">Salicylaldehyde dehydrogenase</fullName>
        <ecNumber evidence="7">1.2.1.65</ecNumber>
    </recommendedName>
</protein>
<dbReference type="CDD" id="cd07151">
    <property type="entry name" value="ALDH_HBenzADH"/>
    <property type="match status" value="1"/>
</dbReference>
<dbReference type="GO" id="GO:0018485">
    <property type="term" value="F:salicylaldehyde dehydrogenase (NAD+) activity"/>
    <property type="evidence" value="ECO:0007669"/>
    <property type="project" value="UniProtKB-EC"/>
</dbReference>
<evidence type="ECO:0000259" key="11">
    <source>
        <dbReference type="Pfam" id="PF00171"/>
    </source>
</evidence>
<gene>
    <name evidence="12" type="ORF">BWZ43_16270</name>
</gene>
<feature type="active site" evidence="9">
    <location>
        <position position="250"/>
    </location>
</feature>
<dbReference type="EMBL" id="MTLA01000205">
    <property type="protein sequence ID" value="OOP67337.1"/>
    <property type="molecule type" value="Genomic_DNA"/>
</dbReference>
<reference evidence="12 13" key="1">
    <citation type="submission" date="2017-01" db="EMBL/GenBank/DDBJ databases">
        <title>Draft genome sequence of Bacillus oleronius.</title>
        <authorList>
            <person name="Allam M."/>
        </authorList>
    </citation>
    <scope>NUCLEOTIDE SEQUENCE [LARGE SCALE GENOMIC DNA]</scope>
    <source>
        <strain evidence="12 13">DSM 9356</strain>
    </source>
</reference>
<dbReference type="InterPro" id="IPR016161">
    <property type="entry name" value="Ald_DH/histidinol_DH"/>
</dbReference>
<dbReference type="SUPFAM" id="SSF53720">
    <property type="entry name" value="ALDH-like"/>
    <property type="match status" value="1"/>
</dbReference>
<organism evidence="12 13">
    <name type="scientific">Heyndrickxia oleronia</name>
    <dbReference type="NCBI Taxonomy" id="38875"/>
    <lineage>
        <taxon>Bacteria</taxon>
        <taxon>Bacillati</taxon>
        <taxon>Bacillota</taxon>
        <taxon>Bacilli</taxon>
        <taxon>Bacillales</taxon>
        <taxon>Bacillaceae</taxon>
        <taxon>Heyndrickxia</taxon>
    </lineage>
</organism>
<accession>A0A8E2I622</accession>
<comment type="catalytic activity">
    <reaction evidence="6">
        <text>salicylaldehyde + NAD(+) + H2O = salicylate + NADH + 2 H(+)</text>
        <dbReference type="Rhea" id="RHEA:18537"/>
        <dbReference type="ChEBI" id="CHEBI:15377"/>
        <dbReference type="ChEBI" id="CHEBI:15378"/>
        <dbReference type="ChEBI" id="CHEBI:16008"/>
        <dbReference type="ChEBI" id="CHEBI:30762"/>
        <dbReference type="ChEBI" id="CHEBI:57540"/>
        <dbReference type="ChEBI" id="CHEBI:57945"/>
        <dbReference type="EC" id="1.2.1.65"/>
    </reaction>
</comment>
<dbReference type="InterPro" id="IPR016162">
    <property type="entry name" value="Ald_DH_N"/>
</dbReference>
<evidence type="ECO:0000313" key="13">
    <source>
        <dbReference type="Proteomes" id="UP000189761"/>
    </source>
</evidence>
<dbReference type="PROSITE" id="PS00687">
    <property type="entry name" value="ALDEHYDE_DEHYDR_GLU"/>
    <property type="match status" value="1"/>
</dbReference>
<dbReference type="Pfam" id="PF00171">
    <property type="entry name" value="Aldedh"/>
    <property type="match status" value="1"/>
</dbReference>
<dbReference type="InterPro" id="IPR029510">
    <property type="entry name" value="Ald_DH_CS_GLU"/>
</dbReference>
<dbReference type="Gene3D" id="3.40.605.10">
    <property type="entry name" value="Aldehyde Dehydrogenase, Chain A, domain 1"/>
    <property type="match status" value="1"/>
</dbReference>
<dbReference type="InterPro" id="IPR016163">
    <property type="entry name" value="Ald_DH_C"/>
</dbReference>
<sequence length="483" mass="53172">MDHFTKQYINGNWKLGSSEKNIENINPYTGQKIVTIQSANKKDLDEAFQAAKVAQPKWADMTVAEKQGHFQKLVDVMMEEKDGIIDWLIKESGSTHLKATIEFDSALGVVKESMSFPTRMAGSILPSIFPNKENRVYRIPKGVIGVIGPWNFPFHLTMRSVAPALATGNSVVIKPASDTPVTSGLIFGMLFEKAGFPKGLVNVVVGKGSEIGDEFVIHPIPKLISFTGSTEVGRRIGENAGKNLKDVALELGGNNVMIVLKDANIERAAKAAVFGKFLHQGQICMALNRIIVDQEIHDDFVNEFTKLVSQLKYGNPSDQSTFVGPVINKEQIERIQKDLNESIQQGAELIYGGKVEGCLMQPTVLKNVTNDMPIAQNEIFGPVAAIIKAENEKEAVEFANDSQYGLSGSIFTEDRHHGVELAMKIETGMIHVNDQSVNDEAHVPFGGEKDSGIGRFNGEWAMEKFTTVKWIGVQSGYREYPIF</sequence>
<evidence type="ECO:0000313" key="12">
    <source>
        <dbReference type="EMBL" id="OOP67337.1"/>
    </source>
</evidence>
<evidence type="ECO:0000256" key="1">
    <source>
        <dbReference type="ARBA" id="ARBA00009986"/>
    </source>
</evidence>
<comment type="caution">
    <text evidence="12">The sequence shown here is derived from an EMBL/GenBank/DDBJ whole genome shotgun (WGS) entry which is preliminary data.</text>
</comment>